<organism evidence="1 2">
    <name type="scientific">Chaetomium tenue</name>
    <dbReference type="NCBI Taxonomy" id="1854479"/>
    <lineage>
        <taxon>Eukaryota</taxon>
        <taxon>Fungi</taxon>
        <taxon>Dikarya</taxon>
        <taxon>Ascomycota</taxon>
        <taxon>Pezizomycotina</taxon>
        <taxon>Sordariomycetes</taxon>
        <taxon>Sordariomycetidae</taxon>
        <taxon>Sordariales</taxon>
        <taxon>Chaetomiaceae</taxon>
        <taxon>Chaetomium</taxon>
    </lineage>
</organism>
<feature type="non-terminal residue" evidence="1">
    <location>
        <position position="428"/>
    </location>
</feature>
<name>A0ACB7P6W1_9PEZI</name>
<evidence type="ECO:0000313" key="1">
    <source>
        <dbReference type="EMBL" id="KAH6628945.1"/>
    </source>
</evidence>
<evidence type="ECO:0000313" key="2">
    <source>
        <dbReference type="Proteomes" id="UP000724584"/>
    </source>
</evidence>
<comment type="caution">
    <text evidence="1">The sequence shown here is derived from an EMBL/GenBank/DDBJ whole genome shotgun (WGS) entry which is preliminary data.</text>
</comment>
<keyword evidence="2" id="KW-1185">Reference proteome</keyword>
<dbReference type="EMBL" id="JAGIZQ010000005">
    <property type="protein sequence ID" value="KAH6628945.1"/>
    <property type="molecule type" value="Genomic_DNA"/>
</dbReference>
<protein>
    <submittedName>
        <fullName evidence="1">P-loop containing nucleoside triphosphate hydrolase protein</fullName>
    </submittedName>
</protein>
<accession>A0ACB7P6W1</accession>
<dbReference type="Proteomes" id="UP000724584">
    <property type="component" value="Unassembled WGS sequence"/>
</dbReference>
<gene>
    <name evidence="1" type="ORF">F5144DRAFT_493806</name>
</gene>
<reference evidence="1 2" key="1">
    <citation type="journal article" date="2021" name="Nat. Commun.">
        <title>Genetic determinants of endophytism in the Arabidopsis root mycobiome.</title>
        <authorList>
            <person name="Mesny F."/>
            <person name="Miyauchi S."/>
            <person name="Thiergart T."/>
            <person name="Pickel B."/>
            <person name="Atanasova L."/>
            <person name="Karlsson M."/>
            <person name="Huettel B."/>
            <person name="Barry K.W."/>
            <person name="Haridas S."/>
            <person name="Chen C."/>
            <person name="Bauer D."/>
            <person name="Andreopoulos W."/>
            <person name="Pangilinan J."/>
            <person name="LaButti K."/>
            <person name="Riley R."/>
            <person name="Lipzen A."/>
            <person name="Clum A."/>
            <person name="Drula E."/>
            <person name="Henrissat B."/>
            <person name="Kohler A."/>
            <person name="Grigoriev I.V."/>
            <person name="Martin F.M."/>
            <person name="Hacquard S."/>
        </authorList>
    </citation>
    <scope>NUCLEOTIDE SEQUENCE [LARGE SCALE GENOMIC DNA]</scope>
    <source>
        <strain evidence="1 2">MPI-SDFR-AT-0079</strain>
    </source>
</reference>
<sequence length="428" mass="47066">MVVQRASEGAAIWSSPYIWEPRADEAWAFPEMKEEGGGDEEGGEDREEEAGQATWCRPDVWDTDRISRQIGKVSSQYMGEKLSILSWRHSVKAIYRRYIKNKAIMDIIQHADTAEGEDEEGQDIGGRAVGDPFHGQSGHGARIGEGIYGRSMDESLFSTEARRIGFRRVSREWHAFCMFDSVLQESGGGRARPSRLADVARQATEEEERRWKKMRQVDVGAELRRILGPSAGFRGVQEAALGAIMRQESPIVVVMGTGGGKSMLFMLPAACAAAVGGLTVVVVPLVSLRGDIKDRCDELGIECVEWSGRRPYEWASVVLVTPEAAVGESFGHFINRQRAMGRLDRIVVDECHVVLDSRAGGGWRSRVLGLRGLVKAETQLVYLTATLRPADEAEFGRLVGLPGAGGAARAGARWFRGATTRANVRYEV</sequence>
<keyword evidence="1" id="KW-0378">Hydrolase</keyword>
<proteinExistence type="predicted"/>